<dbReference type="GO" id="GO:0015562">
    <property type="term" value="F:efflux transmembrane transporter activity"/>
    <property type="evidence" value="ECO:0007669"/>
    <property type="project" value="InterPro"/>
</dbReference>
<dbReference type="Proteomes" id="UP000093391">
    <property type="component" value="Chromosome"/>
</dbReference>
<accession>A0A1B2M3N8</accession>
<dbReference type="GO" id="GO:1990281">
    <property type="term" value="C:efflux pump complex"/>
    <property type="evidence" value="ECO:0007669"/>
    <property type="project" value="TreeGrafter"/>
</dbReference>
<dbReference type="GO" id="GO:0015288">
    <property type="term" value="F:porin activity"/>
    <property type="evidence" value="ECO:0007669"/>
    <property type="project" value="TreeGrafter"/>
</dbReference>
<evidence type="ECO:0000256" key="1">
    <source>
        <dbReference type="ARBA" id="ARBA00004442"/>
    </source>
</evidence>
<keyword evidence="5" id="KW-0812">Transmembrane</keyword>
<dbReference type="SUPFAM" id="SSF56954">
    <property type="entry name" value="Outer membrane efflux proteins (OEP)"/>
    <property type="match status" value="1"/>
</dbReference>
<keyword evidence="4" id="KW-1134">Transmembrane beta strand</keyword>
<evidence type="ECO:0000313" key="10">
    <source>
        <dbReference type="Proteomes" id="UP000093391"/>
    </source>
</evidence>
<dbReference type="GO" id="GO:0009279">
    <property type="term" value="C:cell outer membrane"/>
    <property type="evidence" value="ECO:0007669"/>
    <property type="project" value="UniProtKB-SubCell"/>
</dbReference>
<keyword evidence="10" id="KW-1185">Reference proteome</keyword>
<evidence type="ECO:0000256" key="2">
    <source>
        <dbReference type="ARBA" id="ARBA00007613"/>
    </source>
</evidence>
<evidence type="ECO:0000256" key="3">
    <source>
        <dbReference type="ARBA" id="ARBA00022448"/>
    </source>
</evidence>
<name>A0A1B2M3N8_9GAMM</name>
<gene>
    <name evidence="9" type="ORF">BFG52_00650</name>
</gene>
<keyword evidence="3" id="KW-0813">Transport</keyword>
<proteinExistence type="inferred from homology"/>
<keyword evidence="7" id="KW-0998">Cell outer membrane</keyword>
<sequence>MFTYCLNYRKTCLSLIIIFSILDAHASNAEQKTNFYTKVKQGTIDLFSPKSDANFKTVQLQDLSNFQVDQSIINSQPLKVMPPNTTDKLSSISPTSPQYVPITHLNFYDAIKTALLRHPTLSQKIATLAAQNANIDLAKSQYYPQISGGISTGDLTSSQKDEQVLSLTATQMVFDFGKIKSSVDTQKAKLIAEQANVLVNIDDIAQQTSSAIINILRYRKNITIAKQQIDGIQRILAIANLRANAGISSQADPVQAQSYLQSAQSSLLTEQDLLDQYQQRLNTLLGFKSDGMDWNIPEQLVAASELYNEPLFNQIPKLILANAQVDIAKYEKKQTTLSRYPTLSLKGSISKSLHGNLTNSDNDVDHSIMLEASSNFFQGGATSARTRSASFAEQAAKANVNAVYLEVQDQIVMTRESIENKQQQMQVLLARQNSTVQTRELYQEQYKLGTRSVLDLLNAELAIHAADKEYENARFDIYNNIVQYIAATGKSRQAYSLNNISIQGFEVQP</sequence>
<reference evidence="9 10" key="1">
    <citation type="submission" date="2016-08" db="EMBL/GenBank/DDBJ databases">
        <authorList>
            <person name="Seilhamer J.J."/>
        </authorList>
    </citation>
    <scope>NUCLEOTIDE SEQUENCE [LARGE SCALE GENOMIC DNA]</scope>
    <source>
        <strain evidence="9 10">BRTC-1</strain>
    </source>
</reference>
<dbReference type="EMBL" id="CP016895">
    <property type="protein sequence ID" value="AOA59805.1"/>
    <property type="molecule type" value="Genomic_DNA"/>
</dbReference>
<evidence type="ECO:0000256" key="4">
    <source>
        <dbReference type="ARBA" id="ARBA00022452"/>
    </source>
</evidence>
<evidence type="ECO:0000256" key="5">
    <source>
        <dbReference type="ARBA" id="ARBA00022692"/>
    </source>
</evidence>
<evidence type="ECO:0000256" key="7">
    <source>
        <dbReference type="ARBA" id="ARBA00023237"/>
    </source>
</evidence>
<dbReference type="AlphaFoldDB" id="A0A1B2M3N8"/>
<dbReference type="STRING" id="1789224.BFG52_00650"/>
<evidence type="ECO:0000313" key="9">
    <source>
        <dbReference type="EMBL" id="AOA59805.1"/>
    </source>
</evidence>
<protein>
    <submittedName>
        <fullName evidence="9">RND transporter</fullName>
    </submittedName>
</protein>
<dbReference type="InterPro" id="IPR003423">
    <property type="entry name" value="OMP_efflux"/>
</dbReference>
<feature type="signal peptide" evidence="8">
    <location>
        <begin position="1"/>
        <end position="26"/>
    </location>
</feature>
<comment type="subcellular location">
    <subcellularLocation>
        <location evidence="1">Cell outer membrane</location>
    </subcellularLocation>
</comment>
<evidence type="ECO:0000256" key="8">
    <source>
        <dbReference type="SAM" id="SignalP"/>
    </source>
</evidence>
<comment type="similarity">
    <text evidence="2">Belongs to the outer membrane factor (OMF) (TC 1.B.17) family.</text>
</comment>
<dbReference type="PANTHER" id="PTHR30026">
    <property type="entry name" value="OUTER MEMBRANE PROTEIN TOLC"/>
    <property type="match status" value="1"/>
</dbReference>
<keyword evidence="8" id="KW-0732">Signal</keyword>
<keyword evidence="6" id="KW-0472">Membrane</keyword>
<organism evidence="9 10">
    <name type="scientific">Acinetobacter larvae</name>
    <dbReference type="NCBI Taxonomy" id="1789224"/>
    <lineage>
        <taxon>Bacteria</taxon>
        <taxon>Pseudomonadati</taxon>
        <taxon>Pseudomonadota</taxon>
        <taxon>Gammaproteobacteria</taxon>
        <taxon>Moraxellales</taxon>
        <taxon>Moraxellaceae</taxon>
        <taxon>Acinetobacter</taxon>
    </lineage>
</organism>
<dbReference type="NCBIfam" id="TIGR01844">
    <property type="entry name" value="type_I_sec_TolC"/>
    <property type="match status" value="1"/>
</dbReference>
<dbReference type="KEGG" id="ala:BFG52_00650"/>
<dbReference type="PANTHER" id="PTHR30026:SF22">
    <property type="entry name" value="OUTER MEMBRANE EFFLUX PROTEIN"/>
    <property type="match status" value="1"/>
</dbReference>
<dbReference type="Gene3D" id="1.20.1600.10">
    <property type="entry name" value="Outer membrane efflux proteins (OEP)"/>
    <property type="match status" value="1"/>
</dbReference>
<dbReference type="InterPro" id="IPR051906">
    <property type="entry name" value="TolC-like"/>
</dbReference>
<dbReference type="Pfam" id="PF02321">
    <property type="entry name" value="OEP"/>
    <property type="match status" value="2"/>
</dbReference>
<feature type="chain" id="PRO_5008540023" evidence="8">
    <location>
        <begin position="27"/>
        <end position="509"/>
    </location>
</feature>
<evidence type="ECO:0000256" key="6">
    <source>
        <dbReference type="ARBA" id="ARBA00023136"/>
    </source>
</evidence>
<dbReference type="InterPro" id="IPR010130">
    <property type="entry name" value="T1SS_OMP_TolC"/>
</dbReference>